<gene>
    <name evidence="1" type="ORF">CfE428DRAFT_1826</name>
</gene>
<reference evidence="1 2" key="1">
    <citation type="journal article" date="2011" name="J. Bacteriol.">
        <title>Genome sequence of Chthoniobacter flavus Ellin428, an aerobic heterotrophic soil bacterium.</title>
        <authorList>
            <person name="Kant R."/>
            <person name="van Passel M.W."/>
            <person name="Palva A."/>
            <person name="Lucas S."/>
            <person name="Lapidus A."/>
            <person name="Glavina Del Rio T."/>
            <person name="Dalin E."/>
            <person name="Tice H."/>
            <person name="Bruce D."/>
            <person name="Goodwin L."/>
            <person name="Pitluck S."/>
            <person name="Larimer F.W."/>
            <person name="Land M.L."/>
            <person name="Hauser L."/>
            <person name="Sangwan P."/>
            <person name="de Vos W.M."/>
            <person name="Janssen P.H."/>
            <person name="Smidt H."/>
        </authorList>
    </citation>
    <scope>NUCLEOTIDE SEQUENCE [LARGE SCALE GENOMIC DNA]</scope>
    <source>
        <strain evidence="1 2">Ellin428</strain>
    </source>
</reference>
<proteinExistence type="predicted"/>
<evidence type="ECO:0000313" key="2">
    <source>
        <dbReference type="Proteomes" id="UP000005824"/>
    </source>
</evidence>
<dbReference type="STRING" id="497964.CfE428DRAFT_1826"/>
<name>B4CYT8_9BACT</name>
<dbReference type="AlphaFoldDB" id="B4CYT8"/>
<accession>B4CYT8</accession>
<evidence type="ECO:0000313" key="1">
    <source>
        <dbReference type="EMBL" id="EDY20629.1"/>
    </source>
</evidence>
<dbReference type="RefSeq" id="WP_006979152.1">
    <property type="nucleotide sequence ID" value="NZ_ABVL01000004.1"/>
</dbReference>
<dbReference type="PROSITE" id="PS51257">
    <property type="entry name" value="PROKAR_LIPOPROTEIN"/>
    <property type="match status" value="1"/>
</dbReference>
<dbReference type="InParanoid" id="B4CYT8"/>
<dbReference type="Proteomes" id="UP000005824">
    <property type="component" value="Unassembled WGS sequence"/>
</dbReference>
<evidence type="ECO:0008006" key="3">
    <source>
        <dbReference type="Google" id="ProtNLM"/>
    </source>
</evidence>
<protein>
    <recommendedName>
        <fullName evidence="3">Lipoprotein</fullName>
    </recommendedName>
</protein>
<comment type="caution">
    <text evidence="1">The sequence shown here is derived from an EMBL/GenBank/DDBJ whole genome shotgun (WGS) entry which is preliminary data.</text>
</comment>
<organism evidence="1 2">
    <name type="scientific">Chthoniobacter flavus Ellin428</name>
    <dbReference type="NCBI Taxonomy" id="497964"/>
    <lineage>
        <taxon>Bacteria</taxon>
        <taxon>Pseudomonadati</taxon>
        <taxon>Verrucomicrobiota</taxon>
        <taxon>Spartobacteria</taxon>
        <taxon>Chthoniobacterales</taxon>
        <taxon>Chthoniobacteraceae</taxon>
        <taxon>Chthoniobacter</taxon>
    </lineage>
</organism>
<keyword evidence="2" id="KW-1185">Reference proteome</keyword>
<sequence precursor="true">MKLQLPLSDIAALLGGVLAVVSFAGCASFDASNQESMLTAAGFKERTPQTAKQKELYAGAPSYKVERVAVNGKTFYAYKDEKKGTAFIGGEAEYQRYQQLAVQQRIARQNYEAAQMNREMATGWYSAYGPYAFGPYGYGPRVRMW</sequence>
<dbReference type="EMBL" id="ABVL01000004">
    <property type="protein sequence ID" value="EDY20629.1"/>
    <property type="molecule type" value="Genomic_DNA"/>
</dbReference>